<evidence type="ECO:0000256" key="2">
    <source>
        <dbReference type="ARBA" id="ARBA00012438"/>
    </source>
</evidence>
<dbReference type="InterPro" id="IPR036890">
    <property type="entry name" value="HATPase_C_sf"/>
</dbReference>
<dbReference type="SUPFAM" id="SSF47384">
    <property type="entry name" value="Homodimeric domain of signal transducing histidine kinase"/>
    <property type="match status" value="1"/>
</dbReference>
<dbReference type="Proteomes" id="UP001225316">
    <property type="component" value="Unassembled WGS sequence"/>
</dbReference>
<dbReference type="InterPro" id="IPR036097">
    <property type="entry name" value="HisK_dim/P_sf"/>
</dbReference>
<evidence type="ECO:0000256" key="7">
    <source>
        <dbReference type="SAM" id="Phobius"/>
    </source>
</evidence>
<sequence length="624" mass="70630">MSLLFLRRYTWAYFLAAVCWVVMVALLISALLTHLLSLDGGNRTFVGGVTDQLYFLLIVCIAWLLLFREHCIVSLTSPARSAFLATLGGALIAYTVISTSVALDRKLFEKDSQLMLASMRREIIAELDDVVRLLGLLRSGVAASEVPYAAAGTSFTGLGVDFAVLEDRLNVVEGLYIYSYGSSGEQWIGDEARIEELQRAFPSYERLLAEQAEDQEAVRIHIASTESGLAGLIAYPLELDGLGQESRTHMFLAKISFAAYLHKLAFSNVQNERMLITLNGYQIREAFKLSEKQYQQWGHELSFQKYGLNFILRIIPDPSLFVQLQVVKHRLLWLAASLAVLMTGWIVHKNARYRVLVDETLELNAQLQAEVQVRREAEAKLKSANRELERSNRDLQEFAQVASHDLQEPLRIIKAFSERIYTGYRDSLDEKGGDYLNRMLRAVDRMSTLIEELLNYARVETRAQTHKEVDLNLLLVDLQDTFVERLELTQGRIEIEGGMPPVVADESQMRQLFQNLISNGLKFMQPNVPPVVQIRAECVDSKLRIYVRDHGIGMDPKYQHKIFKVFQRLNGRSEYPGTGIGLAICKRIVERHGSELHVDSDLGKGATFSFYLPVSRNFICPNGN</sequence>
<keyword evidence="9" id="KW-0547">Nucleotide-binding</keyword>
<keyword evidence="5" id="KW-0418">Kinase</keyword>
<dbReference type="Pfam" id="PF02518">
    <property type="entry name" value="HATPase_c"/>
    <property type="match status" value="1"/>
</dbReference>
<dbReference type="InterPro" id="IPR003661">
    <property type="entry name" value="HisK_dim/P_dom"/>
</dbReference>
<dbReference type="InterPro" id="IPR052162">
    <property type="entry name" value="Sensor_kinase/Photoreceptor"/>
</dbReference>
<keyword evidence="3" id="KW-0597">Phosphoprotein</keyword>
<dbReference type="Pfam" id="PF00512">
    <property type="entry name" value="HisKA"/>
    <property type="match status" value="1"/>
</dbReference>
<keyword evidence="7" id="KW-1133">Transmembrane helix</keyword>
<evidence type="ECO:0000256" key="6">
    <source>
        <dbReference type="SAM" id="Coils"/>
    </source>
</evidence>
<dbReference type="InterPro" id="IPR003594">
    <property type="entry name" value="HATPase_dom"/>
</dbReference>
<organism evidence="9 10">
    <name type="scientific">Thalassobacterium maritimum</name>
    <dbReference type="NCBI Taxonomy" id="3041265"/>
    <lineage>
        <taxon>Bacteria</taxon>
        <taxon>Pseudomonadati</taxon>
        <taxon>Verrucomicrobiota</taxon>
        <taxon>Opitutia</taxon>
        <taxon>Puniceicoccales</taxon>
        <taxon>Coraliomargaritaceae</taxon>
        <taxon>Thalassobacterium</taxon>
    </lineage>
</organism>
<comment type="catalytic activity">
    <reaction evidence="1">
        <text>ATP + protein L-histidine = ADP + protein N-phospho-L-histidine.</text>
        <dbReference type="EC" id="2.7.13.3"/>
    </reaction>
</comment>
<accession>A0ABU1ATY7</accession>
<dbReference type="EC" id="2.7.13.3" evidence="2"/>
<feature type="transmembrane region" description="Helical" evidence="7">
    <location>
        <begin position="82"/>
        <end position="103"/>
    </location>
</feature>
<name>A0ABU1ATY7_9BACT</name>
<keyword evidence="7" id="KW-0812">Transmembrane</keyword>
<feature type="transmembrane region" description="Helical" evidence="7">
    <location>
        <begin position="12"/>
        <end position="32"/>
    </location>
</feature>
<feature type="transmembrane region" description="Helical" evidence="7">
    <location>
        <begin position="52"/>
        <end position="70"/>
    </location>
</feature>
<keyword evidence="4" id="KW-0808">Transferase</keyword>
<evidence type="ECO:0000256" key="5">
    <source>
        <dbReference type="ARBA" id="ARBA00022777"/>
    </source>
</evidence>
<keyword evidence="10" id="KW-1185">Reference proteome</keyword>
<keyword evidence="7" id="KW-0472">Membrane</keyword>
<proteinExistence type="predicted"/>
<dbReference type="Gene3D" id="3.30.565.10">
    <property type="entry name" value="Histidine kinase-like ATPase, C-terminal domain"/>
    <property type="match status" value="1"/>
</dbReference>
<gene>
    <name evidence="9" type="ORF">QEH52_02875</name>
</gene>
<dbReference type="PANTHER" id="PTHR43304:SF1">
    <property type="entry name" value="PAC DOMAIN-CONTAINING PROTEIN"/>
    <property type="match status" value="1"/>
</dbReference>
<feature type="coiled-coil region" evidence="6">
    <location>
        <begin position="367"/>
        <end position="401"/>
    </location>
</feature>
<dbReference type="RefSeq" id="WP_308948507.1">
    <property type="nucleotide sequence ID" value="NZ_JARXHW010000004.1"/>
</dbReference>
<evidence type="ECO:0000259" key="8">
    <source>
        <dbReference type="PROSITE" id="PS50109"/>
    </source>
</evidence>
<dbReference type="InterPro" id="IPR005467">
    <property type="entry name" value="His_kinase_dom"/>
</dbReference>
<evidence type="ECO:0000256" key="3">
    <source>
        <dbReference type="ARBA" id="ARBA00022553"/>
    </source>
</evidence>
<protein>
    <recommendedName>
        <fullName evidence="2">histidine kinase</fullName>
        <ecNumber evidence="2">2.7.13.3</ecNumber>
    </recommendedName>
</protein>
<dbReference type="CDD" id="cd00082">
    <property type="entry name" value="HisKA"/>
    <property type="match status" value="1"/>
</dbReference>
<reference evidence="9 10" key="1">
    <citation type="submission" date="2023-04" db="EMBL/GenBank/DDBJ databases">
        <title>A novel bacteria isolated from coastal sediment.</title>
        <authorList>
            <person name="Liu X.-J."/>
            <person name="Du Z.-J."/>
        </authorList>
    </citation>
    <scope>NUCLEOTIDE SEQUENCE [LARGE SCALE GENOMIC DNA]</scope>
    <source>
        <strain evidence="9 10">SDUM461003</strain>
    </source>
</reference>
<evidence type="ECO:0000313" key="10">
    <source>
        <dbReference type="Proteomes" id="UP001225316"/>
    </source>
</evidence>
<dbReference type="PROSITE" id="PS50109">
    <property type="entry name" value="HIS_KIN"/>
    <property type="match status" value="1"/>
</dbReference>
<dbReference type="PRINTS" id="PR00344">
    <property type="entry name" value="BCTRLSENSOR"/>
</dbReference>
<evidence type="ECO:0000313" key="9">
    <source>
        <dbReference type="EMBL" id="MDQ8206437.1"/>
    </source>
</evidence>
<dbReference type="Gene3D" id="1.10.287.130">
    <property type="match status" value="1"/>
</dbReference>
<dbReference type="PANTHER" id="PTHR43304">
    <property type="entry name" value="PHYTOCHROME-LIKE PROTEIN CPH1"/>
    <property type="match status" value="1"/>
</dbReference>
<dbReference type="SUPFAM" id="SSF55874">
    <property type="entry name" value="ATPase domain of HSP90 chaperone/DNA topoisomerase II/histidine kinase"/>
    <property type="match status" value="1"/>
</dbReference>
<evidence type="ECO:0000256" key="1">
    <source>
        <dbReference type="ARBA" id="ARBA00000085"/>
    </source>
</evidence>
<dbReference type="InterPro" id="IPR004358">
    <property type="entry name" value="Sig_transdc_His_kin-like_C"/>
</dbReference>
<dbReference type="EMBL" id="JARXHW010000004">
    <property type="protein sequence ID" value="MDQ8206437.1"/>
    <property type="molecule type" value="Genomic_DNA"/>
</dbReference>
<keyword evidence="6" id="KW-0175">Coiled coil</keyword>
<feature type="domain" description="Histidine kinase" evidence="8">
    <location>
        <begin position="401"/>
        <end position="616"/>
    </location>
</feature>
<comment type="caution">
    <text evidence="9">The sequence shown here is derived from an EMBL/GenBank/DDBJ whole genome shotgun (WGS) entry which is preliminary data.</text>
</comment>
<keyword evidence="9" id="KW-0067">ATP-binding</keyword>
<dbReference type="SMART" id="SM00388">
    <property type="entry name" value="HisKA"/>
    <property type="match status" value="1"/>
</dbReference>
<evidence type="ECO:0000256" key="4">
    <source>
        <dbReference type="ARBA" id="ARBA00022679"/>
    </source>
</evidence>
<dbReference type="SMART" id="SM00387">
    <property type="entry name" value="HATPase_c"/>
    <property type="match status" value="1"/>
</dbReference>
<dbReference type="GO" id="GO:0005524">
    <property type="term" value="F:ATP binding"/>
    <property type="evidence" value="ECO:0007669"/>
    <property type="project" value="UniProtKB-KW"/>
</dbReference>